<comment type="caution">
    <text evidence="2">The sequence shown here is derived from an EMBL/GenBank/DDBJ whole genome shotgun (WGS) entry which is preliminary data.</text>
</comment>
<sequence length="193" mass="22486">MRKFALLFLTICFLGMFYPMTVHGTDYAVEMIPEDAIRLRILANSNDMKDQQMKYTVRDEVNAYLSTEISQVTSIDEARKRMEEILPKVEEIIANTLEQEGERLSFTVQFKKDVPFPTKKYGKYVYPAGDYEALLITLGEGEGDNWWCVLFPSLCYLDLSKEEKAEMEQANKEEEKTEKKTVKIFLFEWLGLT</sequence>
<dbReference type="Pfam" id="PF09551">
    <property type="entry name" value="Spore_II_R"/>
    <property type="match status" value="1"/>
</dbReference>
<feature type="signal peptide" evidence="1">
    <location>
        <begin position="1"/>
        <end position="24"/>
    </location>
</feature>
<evidence type="ECO:0000256" key="1">
    <source>
        <dbReference type="SAM" id="SignalP"/>
    </source>
</evidence>
<proteinExistence type="predicted"/>
<name>A0A9D1TL06_9BACI</name>
<protein>
    <submittedName>
        <fullName evidence="2">Stage II sporulation protein R</fullName>
    </submittedName>
</protein>
<dbReference type="EMBL" id="DXHX01000131">
    <property type="protein sequence ID" value="HIV75313.1"/>
    <property type="molecule type" value="Genomic_DNA"/>
</dbReference>
<evidence type="ECO:0000313" key="3">
    <source>
        <dbReference type="Proteomes" id="UP000823937"/>
    </source>
</evidence>
<accession>A0A9D1TL06</accession>
<reference evidence="2" key="1">
    <citation type="journal article" date="2021" name="PeerJ">
        <title>Extensive microbial diversity within the chicken gut microbiome revealed by metagenomics and culture.</title>
        <authorList>
            <person name="Gilroy R."/>
            <person name="Ravi A."/>
            <person name="Getino M."/>
            <person name="Pursley I."/>
            <person name="Horton D.L."/>
            <person name="Alikhan N.F."/>
            <person name="Baker D."/>
            <person name="Gharbi K."/>
            <person name="Hall N."/>
            <person name="Watson M."/>
            <person name="Adriaenssens E.M."/>
            <person name="Foster-Nyarko E."/>
            <person name="Jarju S."/>
            <person name="Secka A."/>
            <person name="Antonio M."/>
            <person name="Oren A."/>
            <person name="Chaudhuri R.R."/>
            <person name="La Ragione R."/>
            <person name="Hildebrand F."/>
            <person name="Pallen M.J."/>
        </authorList>
    </citation>
    <scope>NUCLEOTIDE SEQUENCE</scope>
    <source>
        <strain evidence="2">CHK169-2315</strain>
    </source>
</reference>
<keyword evidence="1" id="KW-0732">Signal</keyword>
<dbReference type="Proteomes" id="UP000823937">
    <property type="component" value="Unassembled WGS sequence"/>
</dbReference>
<dbReference type="NCBIfam" id="TIGR02837">
    <property type="entry name" value="spore_II_R"/>
    <property type="match status" value="1"/>
</dbReference>
<reference evidence="2" key="2">
    <citation type="submission" date="2021-04" db="EMBL/GenBank/DDBJ databases">
        <authorList>
            <person name="Gilroy R."/>
        </authorList>
    </citation>
    <scope>NUCLEOTIDE SEQUENCE</scope>
    <source>
        <strain evidence="2">CHK169-2315</strain>
    </source>
</reference>
<organism evidence="2 3">
    <name type="scientific">Candidatus Pseudogracilibacillus intestinigallinarum</name>
    <dbReference type="NCBI Taxonomy" id="2838742"/>
    <lineage>
        <taxon>Bacteria</taxon>
        <taxon>Bacillati</taxon>
        <taxon>Bacillota</taxon>
        <taxon>Bacilli</taxon>
        <taxon>Bacillales</taxon>
        <taxon>Bacillaceae</taxon>
        <taxon>Pseudogracilibacillus</taxon>
    </lineage>
</organism>
<feature type="chain" id="PRO_5039007373" evidence="1">
    <location>
        <begin position="25"/>
        <end position="193"/>
    </location>
</feature>
<dbReference type="InterPro" id="IPR014202">
    <property type="entry name" value="Spore_II_R"/>
</dbReference>
<dbReference type="AlphaFoldDB" id="A0A9D1TL06"/>
<evidence type="ECO:0000313" key="2">
    <source>
        <dbReference type="EMBL" id="HIV75313.1"/>
    </source>
</evidence>
<gene>
    <name evidence="2" type="primary">spoIIR</name>
    <name evidence="2" type="ORF">H9895_09565</name>
</gene>